<keyword evidence="3" id="KW-1185">Reference proteome</keyword>
<organism evidence="2">
    <name type="scientific">Notodromas monacha</name>
    <dbReference type="NCBI Taxonomy" id="399045"/>
    <lineage>
        <taxon>Eukaryota</taxon>
        <taxon>Metazoa</taxon>
        <taxon>Ecdysozoa</taxon>
        <taxon>Arthropoda</taxon>
        <taxon>Crustacea</taxon>
        <taxon>Oligostraca</taxon>
        <taxon>Ostracoda</taxon>
        <taxon>Podocopa</taxon>
        <taxon>Podocopida</taxon>
        <taxon>Cypridocopina</taxon>
        <taxon>Cypridoidea</taxon>
        <taxon>Cyprididae</taxon>
        <taxon>Notodromas</taxon>
    </lineage>
</organism>
<sequence>MFQFVKNAVTVEFFTLAADIYGQISSKRALLSVWEGKAAAEPARKLLFPFRPSVVRMTTRAVLIQSVSVTPFIEERKTGAVISGSRSPLILAALIYARAGSRNSREERERERENVRCWEAPFIEERKTGAVISGSRSPLILAALIYARAGSRNSREERERERENVRCWEGKTPAGLEKQEEIRLPSQSLSEGVSQSVSQSSSSLRTPSNGKPIAKPFFVVAPNVFPLSYPDEDVVSSTLNFCSVDRSYEKYVTGKDV</sequence>
<dbReference type="Proteomes" id="UP000678499">
    <property type="component" value="Unassembled WGS sequence"/>
</dbReference>
<dbReference type="EMBL" id="CAJPEX010000654">
    <property type="protein sequence ID" value="CAG0916720.1"/>
    <property type="molecule type" value="Genomic_DNA"/>
</dbReference>
<reference evidence="2" key="1">
    <citation type="submission" date="2020-11" db="EMBL/GenBank/DDBJ databases">
        <authorList>
            <person name="Tran Van P."/>
        </authorList>
    </citation>
    <scope>NUCLEOTIDE SEQUENCE</scope>
</reference>
<name>A0A7R9BL94_9CRUS</name>
<dbReference type="AlphaFoldDB" id="A0A7R9BL94"/>
<protein>
    <submittedName>
        <fullName evidence="2">Uncharacterized protein</fullName>
    </submittedName>
</protein>
<feature type="compositionally biased region" description="Low complexity" evidence="1">
    <location>
        <begin position="186"/>
        <end position="204"/>
    </location>
</feature>
<proteinExistence type="predicted"/>
<evidence type="ECO:0000313" key="3">
    <source>
        <dbReference type="Proteomes" id="UP000678499"/>
    </source>
</evidence>
<evidence type="ECO:0000313" key="2">
    <source>
        <dbReference type="EMBL" id="CAD7276568.1"/>
    </source>
</evidence>
<dbReference type="EMBL" id="OA882691">
    <property type="protein sequence ID" value="CAD7276568.1"/>
    <property type="molecule type" value="Genomic_DNA"/>
</dbReference>
<evidence type="ECO:0000256" key="1">
    <source>
        <dbReference type="SAM" id="MobiDB-lite"/>
    </source>
</evidence>
<feature type="region of interest" description="Disordered" evidence="1">
    <location>
        <begin position="179"/>
        <end position="208"/>
    </location>
</feature>
<accession>A0A7R9BL94</accession>
<gene>
    <name evidence="2" type="ORF">NMOB1V02_LOCUS4324</name>
</gene>